<dbReference type="AlphaFoldDB" id="A0A168CBE9"/>
<comment type="caution">
    <text evidence="6">The sequence shown here is derived from an EMBL/GenBank/DDBJ whole genome shotgun (WGS) entry which is preliminary data.</text>
</comment>
<name>A0A168CBE9_CORFA</name>
<evidence type="ECO:0000256" key="5">
    <source>
        <dbReference type="SAM" id="Phobius"/>
    </source>
</evidence>
<dbReference type="RefSeq" id="XP_018707067.1">
    <property type="nucleotide sequence ID" value="XM_018845344.1"/>
</dbReference>
<comment type="subcellular location">
    <subcellularLocation>
        <location evidence="1">Membrane</location>
    </subcellularLocation>
</comment>
<dbReference type="GO" id="GO:0000030">
    <property type="term" value="F:mannosyltransferase activity"/>
    <property type="evidence" value="ECO:0007669"/>
    <property type="project" value="TreeGrafter"/>
</dbReference>
<protein>
    <submittedName>
        <fullName evidence="6">Uncharacterized protein</fullName>
    </submittedName>
</protein>
<keyword evidence="2 5" id="KW-0812">Transmembrane</keyword>
<dbReference type="GO" id="GO:0051999">
    <property type="term" value="P:mannosyl-inositol phosphorylceramide biosynthetic process"/>
    <property type="evidence" value="ECO:0007669"/>
    <property type="project" value="TreeGrafter"/>
</dbReference>
<evidence type="ECO:0000256" key="2">
    <source>
        <dbReference type="ARBA" id="ARBA00022692"/>
    </source>
</evidence>
<evidence type="ECO:0000313" key="7">
    <source>
        <dbReference type="Proteomes" id="UP000076744"/>
    </source>
</evidence>
<dbReference type="InterPro" id="IPR051706">
    <property type="entry name" value="Glycosyltransferase_domain"/>
</dbReference>
<keyword evidence="4 5" id="KW-0472">Membrane</keyword>
<dbReference type="EMBL" id="AZHB01000003">
    <property type="protein sequence ID" value="OAA71186.1"/>
    <property type="molecule type" value="Genomic_DNA"/>
</dbReference>
<dbReference type="OrthoDB" id="3647at2759"/>
<accession>A0A168CBE9</accession>
<gene>
    <name evidence="6" type="ORF">ISF_01737</name>
</gene>
<dbReference type="GO" id="GO:0016020">
    <property type="term" value="C:membrane"/>
    <property type="evidence" value="ECO:0007669"/>
    <property type="project" value="UniProtKB-SubCell"/>
</dbReference>
<dbReference type="PANTHER" id="PTHR32385">
    <property type="entry name" value="MANNOSYL PHOSPHORYLINOSITOL CERAMIDE SYNTHASE"/>
    <property type="match status" value="1"/>
</dbReference>
<keyword evidence="3 5" id="KW-1133">Transmembrane helix</keyword>
<proteinExistence type="predicted"/>
<reference evidence="6 7" key="1">
    <citation type="journal article" date="2016" name="Genome Biol. Evol.">
        <title>Divergent and convergent evolution of fungal pathogenicity.</title>
        <authorList>
            <person name="Shang Y."/>
            <person name="Xiao G."/>
            <person name="Zheng P."/>
            <person name="Cen K."/>
            <person name="Zhan S."/>
            <person name="Wang C."/>
        </authorList>
    </citation>
    <scope>NUCLEOTIDE SEQUENCE [LARGE SCALE GENOMIC DNA]</scope>
    <source>
        <strain evidence="6 7">ARSEF 2679</strain>
    </source>
</reference>
<dbReference type="GeneID" id="30018029"/>
<evidence type="ECO:0000256" key="4">
    <source>
        <dbReference type="ARBA" id="ARBA00023136"/>
    </source>
</evidence>
<feature type="transmembrane region" description="Helical" evidence="5">
    <location>
        <begin position="238"/>
        <end position="260"/>
    </location>
</feature>
<evidence type="ECO:0000313" key="6">
    <source>
        <dbReference type="EMBL" id="OAA71186.1"/>
    </source>
</evidence>
<organism evidence="6 7">
    <name type="scientific">Cordyceps fumosorosea (strain ARSEF 2679)</name>
    <name type="common">Isaria fumosorosea</name>
    <dbReference type="NCBI Taxonomy" id="1081104"/>
    <lineage>
        <taxon>Eukaryota</taxon>
        <taxon>Fungi</taxon>
        <taxon>Dikarya</taxon>
        <taxon>Ascomycota</taxon>
        <taxon>Pezizomycotina</taxon>
        <taxon>Sordariomycetes</taxon>
        <taxon>Hypocreomycetidae</taxon>
        <taxon>Hypocreales</taxon>
        <taxon>Cordycipitaceae</taxon>
        <taxon>Cordyceps</taxon>
    </lineage>
</organism>
<dbReference type="Proteomes" id="UP000076744">
    <property type="component" value="Unassembled WGS sequence"/>
</dbReference>
<evidence type="ECO:0000256" key="1">
    <source>
        <dbReference type="ARBA" id="ARBA00004370"/>
    </source>
</evidence>
<dbReference type="PANTHER" id="PTHR32385:SF20">
    <property type="entry name" value="MANNOSYL PHOSPHORYLINOSITOL CERAMIDE SYNTHASE CSH1-RELATED"/>
    <property type="match status" value="1"/>
</dbReference>
<evidence type="ECO:0000256" key="3">
    <source>
        <dbReference type="ARBA" id="ARBA00022989"/>
    </source>
</evidence>
<keyword evidence="7" id="KW-1185">Reference proteome</keyword>
<sequence length="281" mass="32603">MSRRRRFLSVLFLVTIAIVVLYNSYQAVGSFLRLFVPHAGYPLNQDQALARFRVQKNQPKNVPRLIHQVLHNWRPVGNDSALLPEWETQRQSCRDQNPDWEYKGCVNSFESLRPYSAFIADHRRGTLSDKVLGGAPQHPFWVSVTETIPRHSHWYVFPSLAVLYGTGRWFLTAAWDRWHWDNCQQSLFRTGPRAADWLTRLSMPRWRGAPEWSIFSSHRGGRAADWPVDIFVLGRKHWVVSIVSGVVGVVVGVYLGVKLFRRRCAARRRRGYRPVVAESRV</sequence>